<name>A0ABW8KG58_9GAMM</name>
<feature type="domain" description="Lipocalin-like" evidence="2">
    <location>
        <begin position="39"/>
        <end position="170"/>
    </location>
</feature>
<feature type="signal peptide" evidence="1">
    <location>
        <begin position="1"/>
        <end position="28"/>
    </location>
</feature>
<sequence length="173" mass="18873">MSLRHTLLRLAVVACLLPGLAWSSGATGADTRGDASLAGTWTLVAADVLHPDGSRSHDYGDAPKGLLLIDRMGHYALQIFRGDRPRFANPDKAKASAQEYRAAVMGASTHFGMITVEPDRHQMVFHIEGASFPNWEGQQQSRSFELHGDTLSYRVPPRPDGNVPVSVWRRIGG</sequence>
<evidence type="ECO:0000313" key="3">
    <source>
        <dbReference type="EMBL" id="MFK2931099.1"/>
    </source>
</evidence>
<keyword evidence="4" id="KW-1185">Reference proteome</keyword>
<reference evidence="3 4" key="1">
    <citation type="submission" date="2020-10" db="EMBL/GenBank/DDBJ databases">
        <title>Phylogeny of dyella-like bacteria.</title>
        <authorList>
            <person name="Fu J."/>
        </authorList>
    </citation>
    <scope>NUCLEOTIDE SEQUENCE [LARGE SCALE GENOMIC DNA]</scope>
    <source>
        <strain evidence="3 4">DKC-1</strain>
    </source>
</reference>
<accession>A0ABW8KG58</accession>
<organism evidence="3 4">
    <name type="scientific">Dyella agri</name>
    <dbReference type="NCBI Taxonomy" id="1926869"/>
    <lineage>
        <taxon>Bacteria</taxon>
        <taxon>Pseudomonadati</taxon>
        <taxon>Pseudomonadota</taxon>
        <taxon>Gammaproteobacteria</taxon>
        <taxon>Lysobacterales</taxon>
        <taxon>Rhodanobacteraceae</taxon>
        <taxon>Dyella</taxon>
    </lineage>
</organism>
<evidence type="ECO:0000256" key="1">
    <source>
        <dbReference type="SAM" id="SignalP"/>
    </source>
</evidence>
<evidence type="ECO:0000259" key="2">
    <source>
        <dbReference type="Pfam" id="PF13924"/>
    </source>
</evidence>
<comment type="caution">
    <text evidence="3">The sequence shown here is derived from an EMBL/GenBank/DDBJ whole genome shotgun (WGS) entry which is preliminary data.</text>
</comment>
<protein>
    <submittedName>
        <fullName evidence="3">Lipocalin-like domain-containing protein</fullName>
    </submittedName>
</protein>
<gene>
    <name evidence="3" type="ORF">ISP14_09870</name>
</gene>
<proteinExistence type="predicted"/>
<feature type="chain" id="PRO_5045813263" evidence="1">
    <location>
        <begin position="29"/>
        <end position="173"/>
    </location>
</feature>
<evidence type="ECO:0000313" key="4">
    <source>
        <dbReference type="Proteomes" id="UP001620397"/>
    </source>
</evidence>
<dbReference type="InterPro" id="IPR024311">
    <property type="entry name" value="Lipocalin-like"/>
</dbReference>
<dbReference type="EMBL" id="JADIKL010000004">
    <property type="protein sequence ID" value="MFK2931099.1"/>
    <property type="molecule type" value="Genomic_DNA"/>
</dbReference>
<dbReference type="Proteomes" id="UP001620397">
    <property type="component" value="Unassembled WGS sequence"/>
</dbReference>
<keyword evidence="1" id="KW-0732">Signal</keyword>
<dbReference type="RefSeq" id="WP_404538874.1">
    <property type="nucleotide sequence ID" value="NZ_JADIKL010000004.1"/>
</dbReference>
<dbReference type="Pfam" id="PF13924">
    <property type="entry name" value="Lipocalin_5"/>
    <property type="match status" value="1"/>
</dbReference>